<dbReference type="STRING" id="146536.AQI70_09440"/>
<dbReference type="InterPro" id="IPR000801">
    <property type="entry name" value="Esterase-like"/>
</dbReference>
<dbReference type="Proteomes" id="UP000054024">
    <property type="component" value="Unassembled WGS sequence"/>
</dbReference>
<dbReference type="EMBL" id="LMWJ01000005">
    <property type="protein sequence ID" value="KUM79571.1"/>
    <property type="molecule type" value="Genomic_DNA"/>
</dbReference>
<organism evidence="2 3">
    <name type="scientific">Streptomyces curacoi</name>
    <dbReference type="NCBI Taxonomy" id="146536"/>
    <lineage>
        <taxon>Bacteria</taxon>
        <taxon>Bacillati</taxon>
        <taxon>Actinomycetota</taxon>
        <taxon>Actinomycetes</taxon>
        <taxon>Kitasatosporales</taxon>
        <taxon>Streptomycetaceae</taxon>
        <taxon>Streptomyces</taxon>
    </lineage>
</organism>
<accession>A0A117PH35</accession>
<proteinExistence type="predicted"/>
<evidence type="ECO:0000313" key="3">
    <source>
        <dbReference type="Proteomes" id="UP000054024"/>
    </source>
</evidence>
<keyword evidence="1" id="KW-0812">Transmembrane</keyword>
<keyword evidence="1" id="KW-1133">Transmembrane helix</keyword>
<keyword evidence="1" id="KW-0472">Membrane</keyword>
<dbReference type="SUPFAM" id="SSF53474">
    <property type="entry name" value="alpha/beta-Hydrolases"/>
    <property type="match status" value="1"/>
</dbReference>
<name>A0A117PH35_9ACTN</name>
<keyword evidence="3" id="KW-1185">Reference proteome</keyword>
<dbReference type="InterPro" id="IPR029058">
    <property type="entry name" value="AB_hydrolase_fold"/>
</dbReference>
<dbReference type="PANTHER" id="PTHR48098:SF1">
    <property type="entry name" value="DIACYLGLYCEROL ACYLTRANSFERASE_MYCOLYLTRANSFERASE AG85A"/>
    <property type="match status" value="1"/>
</dbReference>
<reference evidence="2 3" key="1">
    <citation type="submission" date="2015-10" db="EMBL/GenBank/DDBJ databases">
        <title>Draft genome sequence of Streptomyces curacoi DSM 40107, type strain for the species Streptomyces curacoi.</title>
        <authorList>
            <person name="Ruckert C."/>
            <person name="Winkler A."/>
            <person name="Kalinowski J."/>
            <person name="Kampfer P."/>
            <person name="Glaeser S."/>
        </authorList>
    </citation>
    <scope>NUCLEOTIDE SEQUENCE [LARGE SCALE GENOMIC DNA]</scope>
    <source>
        <strain evidence="2 3">DSM 40107</strain>
    </source>
</reference>
<feature type="transmembrane region" description="Helical" evidence="1">
    <location>
        <begin position="12"/>
        <end position="30"/>
    </location>
</feature>
<dbReference type="InterPro" id="IPR050583">
    <property type="entry name" value="Mycobacterial_A85_antigen"/>
</dbReference>
<dbReference type="Gene3D" id="3.40.50.1820">
    <property type="entry name" value="alpha/beta hydrolase"/>
    <property type="match status" value="1"/>
</dbReference>
<dbReference type="OrthoDB" id="3670437at2"/>
<comment type="caution">
    <text evidence="2">The sequence shown here is derived from an EMBL/GenBank/DDBJ whole genome shotgun (WGS) entry which is preliminary data.</text>
</comment>
<evidence type="ECO:0000256" key="1">
    <source>
        <dbReference type="SAM" id="Phobius"/>
    </source>
</evidence>
<dbReference type="RefSeq" id="WP_062146341.1">
    <property type="nucleotide sequence ID" value="NZ_KQ947985.1"/>
</dbReference>
<gene>
    <name evidence="2" type="ORF">AQI70_09440</name>
</gene>
<feature type="transmembrane region" description="Helical" evidence="1">
    <location>
        <begin position="50"/>
        <end position="70"/>
    </location>
</feature>
<dbReference type="Pfam" id="PF00756">
    <property type="entry name" value="Esterase"/>
    <property type="match status" value="1"/>
</dbReference>
<protein>
    <submittedName>
        <fullName evidence="2">Esterase</fullName>
    </submittedName>
</protein>
<dbReference type="AlphaFoldDB" id="A0A117PH35"/>
<sequence>MGLTSDKVLALAVMAAVGLFVGTVWLWPRLARRGWRAVTGRVGMLLSTQLMLFVAVGLTANQAFGFYASWADLFGQETDQGVVVDHTPERGPLRVVDTRRVPGAASASPRTGGQIQKVDIVGRTTHIATPAFVYLPPEYFQPEFRTRMFPAAVVLTGYPGTAQALVDKLDYPRTAARLAADGRMRPMILVMMRPTVAPPRDTECVDIPQGPQTETFFAKDLPDAVGGHYRVNRKPGGWGIIGDSTGGYCALKIAMHHPGVYAAGAGLSAYYNAPIDPTTGDLFHGDEELRNRANLWWYLKHMPAPDTSLLVSSSKVGESNYMDTLKFIERVKATNLTRISSIILESGGHNFNTWRREIPGTLEWVSERLTGR</sequence>
<dbReference type="PANTHER" id="PTHR48098">
    <property type="entry name" value="ENTEROCHELIN ESTERASE-RELATED"/>
    <property type="match status" value="1"/>
</dbReference>
<dbReference type="GO" id="GO:0016747">
    <property type="term" value="F:acyltransferase activity, transferring groups other than amino-acyl groups"/>
    <property type="evidence" value="ECO:0007669"/>
    <property type="project" value="TreeGrafter"/>
</dbReference>
<evidence type="ECO:0000313" key="2">
    <source>
        <dbReference type="EMBL" id="KUM79571.1"/>
    </source>
</evidence>